<feature type="compositionally biased region" description="Basic and acidic residues" evidence="8">
    <location>
        <begin position="1128"/>
        <end position="1140"/>
    </location>
</feature>
<dbReference type="GO" id="GO:0006281">
    <property type="term" value="P:DNA repair"/>
    <property type="evidence" value="ECO:0007669"/>
    <property type="project" value="UniProtKB-KW"/>
</dbReference>
<evidence type="ECO:0000256" key="7">
    <source>
        <dbReference type="ARBA" id="ARBA00023306"/>
    </source>
</evidence>
<evidence type="ECO:0000313" key="10">
    <source>
        <dbReference type="RefSeq" id="XP_030527966.1"/>
    </source>
</evidence>
<gene>
    <name evidence="10 11" type="primary">LOC115739146</name>
</gene>
<keyword evidence="7" id="KW-0131">Cell cycle</keyword>
<evidence type="ECO:0000256" key="6">
    <source>
        <dbReference type="ARBA" id="ARBA00023242"/>
    </source>
</evidence>
<dbReference type="RefSeq" id="XP_030527975.1">
    <property type="nucleotide sequence ID" value="XM_030672115.1"/>
</dbReference>
<protein>
    <submittedName>
        <fullName evidence="10 11">Sister chromatid cohesion protein PDS5 homolog A isoform X1</fullName>
    </submittedName>
</protein>
<dbReference type="Pfam" id="PF20168">
    <property type="entry name" value="PDS5"/>
    <property type="match status" value="1"/>
</dbReference>
<evidence type="ECO:0000256" key="5">
    <source>
        <dbReference type="ARBA" id="ARBA00023204"/>
    </source>
</evidence>
<dbReference type="InterPro" id="IPR039776">
    <property type="entry name" value="Pds5"/>
</dbReference>
<evidence type="ECO:0000256" key="3">
    <source>
        <dbReference type="ARBA" id="ARBA00022763"/>
    </source>
</evidence>
<evidence type="ECO:0000256" key="2">
    <source>
        <dbReference type="ARBA" id="ARBA00022618"/>
    </source>
</evidence>
<dbReference type="Proteomes" id="UP000827889">
    <property type="component" value="Chromosome 2"/>
</dbReference>
<dbReference type="PANTHER" id="PTHR12663:SF50">
    <property type="entry name" value="SISTER CHROMATID COHESION PROTEIN PDS5 HOMOLOG B"/>
    <property type="match status" value="1"/>
</dbReference>
<feature type="compositionally biased region" description="Polar residues" evidence="8">
    <location>
        <begin position="1234"/>
        <end position="1260"/>
    </location>
</feature>
<feature type="compositionally biased region" description="Basic and acidic residues" evidence="8">
    <location>
        <begin position="1199"/>
        <end position="1208"/>
    </location>
</feature>
<evidence type="ECO:0000313" key="9">
    <source>
        <dbReference type="Proteomes" id="UP000827889"/>
    </source>
</evidence>
<name>A0A8B8NZL4_9MYRT</name>
<dbReference type="InterPro" id="IPR011989">
    <property type="entry name" value="ARM-like"/>
</dbReference>
<organism evidence="9 10">
    <name type="scientific">Rhodamnia argentea</name>
    <dbReference type="NCBI Taxonomy" id="178133"/>
    <lineage>
        <taxon>Eukaryota</taxon>
        <taxon>Viridiplantae</taxon>
        <taxon>Streptophyta</taxon>
        <taxon>Embryophyta</taxon>
        <taxon>Tracheophyta</taxon>
        <taxon>Spermatophyta</taxon>
        <taxon>Magnoliopsida</taxon>
        <taxon>eudicotyledons</taxon>
        <taxon>Gunneridae</taxon>
        <taxon>Pentapetalae</taxon>
        <taxon>rosids</taxon>
        <taxon>malvids</taxon>
        <taxon>Myrtales</taxon>
        <taxon>Myrtaceae</taxon>
        <taxon>Myrtoideae</taxon>
        <taxon>Myrteae</taxon>
        <taxon>Australasian group</taxon>
        <taxon>Rhodamnia</taxon>
    </lineage>
</organism>
<accession>A0A8B8NZL4</accession>
<keyword evidence="3" id="KW-0227">DNA damage</keyword>
<dbReference type="KEGG" id="rarg:115739146"/>
<keyword evidence="4" id="KW-0498">Mitosis</keyword>
<dbReference type="CDD" id="cd19953">
    <property type="entry name" value="PDS5"/>
    <property type="match status" value="1"/>
</dbReference>
<dbReference type="GO" id="GO:0005634">
    <property type="term" value="C:nucleus"/>
    <property type="evidence" value="ECO:0007669"/>
    <property type="project" value="UniProtKB-SubCell"/>
</dbReference>
<dbReference type="OrthoDB" id="200660at2759"/>
<dbReference type="SUPFAM" id="SSF48371">
    <property type="entry name" value="ARM repeat"/>
    <property type="match status" value="2"/>
</dbReference>
<evidence type="ECO:0000256" key="8">
    <source>
        <dbReference type="SAM" id="MobiDB-lite"/>
    </source>
</evidence>
<dbReference type="PANTHER" id="PTHR12663">
    <property type="entry name" value="ANDROGEN INDUCED INHIBITOR OF PROLIFERATION AS3 / PDS5-RELATED"/>
    <property type="match status" value="1"/>
</dbReference>
<dbReference type="GO" id="GO:0051301">
    <property type="term" value="P:cell division"/>
    <property type="evidence" value="ECO:0007669"/>
    <property type="project" value="UniProtKB-KW"/>
</dbReference>
<dbReference type="GO" id="GO:0007064">
    <property type="term" value="P:mitotic sister chromatid cohesion"/>
    <property type="evidence" value="ECO:0007669"/>
    <property type="project" value="InterPro"/>
</dbReference>
<reference evidence="9" key="2">
    <citation type="submission" date="2025-05" db="UniProtKB">
        <authorList>
            <consortium name="RefSeq"/>
        </authorList>
    </citation>
    <scope>NUCLEOTIDE SEQUENCE [LARGE SCALE GENOMIC DNA]</scope>
</reference>
<feature type="region of interest" description="Disordered" evidence="8">
    <location>
        <begin position="1227"/>
        <end position="1265"/>
    </location>
</feature>
<feature type="compositionally biased region" description="Polar residues" evidence="8">
    <location>
        <begin position="1149"/>
        <end position="1160"/>
    </location>
</feature>
<keyword evidence="6" id="KW-0539">Nucleus</keyword>
<reference evidence="10 11" key="1">
    <citation type="submission" date="2025-04" db="UniProtKB">
        <authorList>
            <consortium name="RefSeq"/>
        </authorList>
    </citation>
    <scope>IDENTIFICATION</scope>
</reference>
<keyword evidence="9" id="KW-1185">Reference proteome</keyword>
<evidence type="ECO:0000256" key="1">
    <source>
        <dbReference type="ARBA" id="ARBA00004123"/>
    </source>
</evidence>
<evidence type="ECO:0000313" key="11">
    <source>
        <dbReference type="RefSeq" id="XP_030527975.1"/>
    </source>
</evidence>
<dbReference type="InterPro" id="IPR016024">
    <property type="entry name" value="ARM-type_fold"/>
</dbReference>
<evidence type="ECO:0000256" key="4">
    <source>
        <dbReference type="ARBA" id="ARBA00022776"/>
    </source>
</evidence>
<dbReference type="RefSeq" id="XP_030527966.1">
    <property type="nucleotide sequence ID" value="XM_030672106.1"/>
</dbReference>
<keyword evidence="5" id="KW-0234">DNA repair</keyword>
<proteinExistence type="predicted"/>
<keyword evidence="2" id="KW-0132">Cell division</keyword>
<feature type="region of interest" description="Disordered" evidence="8">
    <location>
        <begin position="1127"/>
        <end position="1208"/>
    </location>
</feature>
<dbReference type="Gene3D" id="1.25.10.10">
    <property type="entry name" value="Leucine-rich Repeat Variant"/>
    <property type="match status" value="2"/>
</dbReference>
<dbReference type="GO" id="GO:0035825">
    <property type="term" value="P:homologous recombination"/>
    <property type="evidence" value="ECO:0007669"/>
    <property type="project" value="UniProtKB-ARBA"/>
</dbReference>
<comment type="subcellular location">
    <subcellularLocation>
        <location evidence="1">Nucleus</location>
    </subcellularLocation>
</comment>
<sequence length="1324" mass="149081">MDEPALQLVTDVGAQILRQSRPNKDFLVKSLRKAASALSQIEQSSVLEAARQVEAAKKVQDALKPLRETIVKHSLARHKDRDVRLLVSICASEIFRVMAPEPPFEDKYLPDIFKLIASMFEELADTESPYFSKRVKILETVARCKCWVVMLDSECSDLILEMFNVLFSIVREKHEKSLINDIMSILTHIIDEEASEQLLEVILRNLLKEEKGVPSASSQLAVSVLQTCCQKLEPFVRGFLTSCIMDRDAEGSALREIYHKIILKIFICTPQMLFDVIPNLTQELLTDQVDVRIKAVSLVGKIFAVPGCRAAQNYHDLFVEFLNRFSDKSVEVRVTALQCVKDFCTANPTGAELNEVLSALEGRLLDIDDRVRIQAVAAICDLAKCNLKFIPLTLISQAAERLRDKKISVRKKALQKLMEVYRSYCSMCAEGNMTIVDHFERIPCNVLMLSYDRDCKEFRSQNMELLLAEDLFPDISLLERTMHWVHMFSLFTSMHVKALDTILSQKRRLQSELRNFLALRKKEKETCSDELEKKIKASFERMSASFLDPTKAEECFYKLDQMKDNYIFNSLAQLLDEASLIKAQHARENFMKKIRDRHPHVDFLRLLSAKCIFNIFSSEHVQNILNYLSSGKFGGRHLEVSSIKLLMAIVRYWPSLLKGSEVKLCYLLERNEPYRDQLTETLAKAGSHIFVKLSDIYPILERMCLEGTRAQSKVAVSAIAAVMGSAEQYVFSELTKRLVDSLHSGKNLPTVLQSLGCLAQHSTATFEELDGEITPLLLEKTFQMNSLDDSTSGEETSGCSNSCKLRIYGLKALVKSFLPHHGSQVRRNIDHLLSLLVKMLQEGKNTDSVLSSGNDSSHIRLAAAKSVLRLSKRWDLHISPEIFHLTILTAKDPSSLVRRIFIDKTRKLLRERVIPSRYACAFALATSDCVTDIKDDSLKYMGEFVKDHAREACGHQTSSVRGCSITGLPVYILVFLIHVLAHDEDFPPEKYQDEHIFCHFCSPLFHLIQALVNPENFNGDLVLIADTFSQLFSIFKGIRKAEDAVDAHKSPRLHILSDIGSAFTSSLNQGSISSSCSPGVVLLPSSIYTANTKGITRYAIEEGLVEKIIELFKNNISKVASSLAKYGRSVEHHEQPENTKSKRLRNVSHEQANSLTTRNSVTRKDTASKMSAGMKRKHAASPDVDSDLLGKEFPPIVEHGNDGFEPTMDKEQLLSSCDSVDKVTTLTEKRAKSGKTSRNGTSLKENTEAGSSVTTDSNASYRAKLRDPSRLKETCRNKEVQVLQQIKLFSIVDECSDSRIVDGFSSESNDHKVKLFRSGNVGLQ</sequence>
<dbReference type="GeneID" id="115739146"/>
<dbReference type="GO" id="GO:0000785">
    <property type="term" value="C:chromatin"/>
    <property type="evidence" value="ECO:0007669"/>
    <property type="project" value="TreeGrafter"/>
</dbReference>